<evidence type="ECO:0000256" key="1">
    <source>
        <dbReference type="SAM" id="MobiDB-lite"/>
    </source>
</evidence>
<dbReference type="SMART" id="SM00327">
    <property type="entry name" value="VWA"/>
    <property type="match status" value="1"/>
</dbReference>
<dbReference type="InterPro" id="IPR036465">
    <property type="entry name" value="vWFA_dom_sf"/>
</dbReference>
<dbReference type="Gene3D" id="3.40.50.410">
    <property type="entry name" value="von Willebrand factor, type A domain"/>
    <property type="match status" value="1"/>
</dbReference>
<proteinExistence type="predicted"/>
<dbReference type="PANTHER" id="PTHR41248:SF1">
    <property type="entry name" value="NORD PROTEIN"/>
    <property type="match status" value="1"/>
</dbReference>
<dbReference type="SUPFAM" id="SSF53300">
    <property type="entry name" value="vWA-like"/>
    <property type="match status" value="1"/>
</dbReference>
<dbReference type="PROSITE" id="PS50234">
    <property type="entry name" value="VWFA"/>
    <property type="match status" value="1"/>
</dbReference>
<organism evidence="3 4">
    <name type="scientific">Mycobacterium talmoniae</name>
    <dbReference type="NCBI Taxonomy" id="1858794"/>
    <lineage>
        <taxon>Bacteria</taxon>
        <taxon>Bacillati</taxon>
        <taxon>Actinomycetota</taxon>
        <taxon>Actinomycetes</taxon>
        <taxon>Mycobacteriales</taxon>
        <taxon>Mycobacteriaceae</taxon>
        <taxon>Mycobacterium</taxon>
    </lineage>
</organism>
<evidence type="ECO:0000259" key="2">
    <source>
        <dbReference type="PROSITE" id="PS50234"/>
    </source>
</evidence>
<dbReference type="InterPro" id="IPR051928">
    <property type="entry name" value="NorD/CobT"/>
</dbReference>
<dbReference type="InterPro" id="IPR002035">
    <property type="entry name" value="VWF_A"/>
</dbReference>
<name>A0A1S1NKE1_9MYCO</name>
<dbReference type="Pfam" id="PF00092">
    <property type="entry name" value="VWA"/>
    <property type="match status" value="1"/>
</dbReference>
<dbReference type="Proteomes" id="UP000179734">
    <property type="component" value="Unassembled WGS sequence"/>
</dbReference>
<dbReference type="EMBL" id="MLQM01000039">
    <property type="protein sequence ID" value="OHV04467.1"/>
    <property type="molecule type" value="Genomic_DNA"/>
</dbReference>
<gene>
    <name evidence="3" type="ORF">BKN37_09855</name>
</gene>
<comment type="caution">
    <text evidence="3">The sequence shown here is derived from an EMBL/GenBank/DDBJ whole genome shotgun (WGS) entry which is preliminary data.</text>
</comment>
<sequence length="563" mass="59724">MRKSVAHQPEAIDALKRWNMLASALSGRALQVAAADAGEPTWTDGTTIFVDAGADPARQLQAVAVQASLLAAGSLEAALVRKLAGRRAVATRYLAIEGRRALAANAELLPPAAGKLMDHEAAGRSDSPATSLALASGDAATGDPPDVFGVIRPRKLLAATRSRAAADPGNIHAPRRRRTQLVDLRDEHSDPDDVTDVFSSPVGGGGAAGRLFTKLLAAVRRLGGNGPPGADAPTHRTRSGTRSGAAAVVSTADVAAHDAATAGDTAGTRYPEWDVQQHRYRRDWCTVHEIAPDREDPAPPRLADRRVRRRLARLGVGLDRCHRQVQGDDVDLDAAIEARVEAIAGSAPDEAVYLDSLRRRRDLSVVILLDISGSTAEPAAADQSVHEQQRSAAAALTTALHDLGDRVALYAFHSQGRSAVHVAPVKRFHDAWDAAALRRLGGLRPGAYSRLGAAIRHGAIVVERRGGTPRRLLVVLSDGLAYDHGYERGYGAADARRALAEARRRGIGCLCLTVGAATDAEELRRVFGSAAHATIPQLDQLSRVIGPLFRSALRSADMRRRVA</sequence>
<reference evidence="3 4" key="1">
    <citation type="submission" date="2016-10" db="EMBL/GenBank/DDBJ databases">
        <title>Genome sequence of Mycobacterium talmonii.</title>
        <authorList>
            <person name="Greninger A.L."/>
            <person name="Elliott B."/>
            <person name="Vasireddy S."/>
            <person name="Vasireddy R."/>
        </authorList>
    </citation>
    <scope>NUCLEOTIDE SEQUENCE [LARGE SCALE GENOMIC DNA]</scope>
    <source>
        <strain evidence="4">NE-TNMC-100812</strain>
    </source>
</reference>
<dbReference type="AlphaFoldDB" id="A0A1S1NKE1"/>
<protein>
    <submittedName>
        <fullName evidence="3">Nitric oxide reductase activation protein</fullName>
    </submittedName>
</protein>
<evidence type="ECO:0000313" key="4">
    <source>
        <dbReference type="Proteomes" id="UP000179734"/>
    </source>
</evidence>
<feature type="region of interest" description="Disordered" evidence="1">
    <location>
        <begin position="119"/>
        <end position="138"/>
    </location>
</feature>
<accession>A0A1S1NKE1</accession>
<dbReference type="PANTHER" id="PTHR41248">
    <property type="entry name" value="NORD PROTEIN"/>
    <property type="match status" value="1"/>
</dbReference>
<evidence type="ECO:0000313" key="3">
    <source>
        <dbReference type="EMBL" id="OHV04467.1"/>
    </source>
</evidence>
<keyword evidence="4" id="KW-1185">Reference proteome</keyword>
<feature type="domain" description="VWFA" evidence="2">
    <location>
        <begin position="364"/>
        <end position="548"/>
    </location>
</feature>